<evidence type="ECO:0000256" key="2">
    <source>
        <dbReference type="SAM" id="MobiDB-lite"/>
    </source>
</evidence>
<dbReference type="NCBIfam" id="NF038357">
    <property type="entry name" value="BN6_48550_fam"/>
    <property type="match status" value="1"/>
</dbReference>
<protein>
    <submittedName>
        <fullName evidence="6">BN6_48550 family protein</fullName>
    </submittedName>
</protein>
<reference evidence="6" key="1">
    <citation type="submission" date="2022-06" db="EMBL/GenBank/DDBJ databases">
        <title>Genome public.</title>
        <authorList>
            <person name="Sun Q."/>
        </authorList>
    </citation>
    <scope>NUCLEOTIDE SEQUENCE</scope>
    <source>
        <strain evidence="6">CWNU-1</strain>
    </source>
</reference>
<evidence type="ECO:0000259" key="4">
    <source>
        <dbReference type="Pfam" id="PF20269"/>
    </source>
</evidence>
<sequence>MNLTDQSLVVHLFVAATGPRRSGSYRRLREVWAACGPALGMTQPVAAIAVPGTLPEDPGELPQSGAVAAIRSQDGLCQAFLRRHHDLLCLSVALSPAPGEAGSWAAWEQRWTQVGGTAGEWAVGEARLFVAYANSADPSAVGSRDTEESLRSALPADAAPSRLGPRVEVADPPVVLWEMAGESGDRSSRRFAAVAADHENVPDEVERWLWSQGGGTPPPFARYLAAAAGVRYEMRVHAAQQADSGTGAVVDSALAALEEPPASPDGHSEELVRWRTRLLALIAGSAGLTQRITRLREMSNTVRIGEANMRAHRDAAGVTEGAPGPFAEDLALAGRFTQRLSDDLVYLEADRERARDTLSALTTEAENALQRRREHTQQQEALLNRRQSTVNLLQGAFLGAVLMVLAAVQALSYKVSFLPRPAVPALISLLGALALLLATLVLWLAAPPQERGAGGLGPVFAGLAGATAGWLTVTTITHAITGHGSSTLLTWAVALPCFGAGWLFTRLRLRAADQG</sequence>
<dbReference type="InterPro" id="IPR046923">
    <property type="entry name" value="CATRA-C"/>
</dbReference>
<keyword evidence="3" id="KW-0472">Membrane</keyword>
<dbReference type="Pfam" id="PF20270">
    <property type="entry name" value="CATRA-C"/>
    <property type="match status" value="1"/>
</dbReference>
<name>A0ABT0UH71_9ACTN</name>
<dbReference type="RefSeq" id="WP_250918042.1">
    <property type="nucleotide sequence ID" value="NZ_JAMQAW010000005.1"/>
</dbReference>
<feature type="transmembrane region" description="Helical" evidence="3">
    <location>
        <begin position="458"/>
        <end position="480"/>
    </location>
</feature>
<keyword evidence="1" id="KW-0175">Coiled coil</keyword>
<feature type="transmembrane region" description="Helical" evidence="3">
    <location>
        <begin position="486"/>
        <end position="505"/>
    </location>
</feature>
<feature type="domain" description="CASPASE and TPR Repeat-Associated N-terminal" evidence="4">
    <location>
        <begin position="8"/>
        <end position="213"/>
    </location>
</feature>
<keyword evidence="7" id="KW-1185">Reference proteome</keyword>
<comment type="caution">
    <text evidence="6">The sequence shown here is derived from an EMBL/GenBank/DDBJ whole genome shotgun (WGS) entry which is preliminary data.</text>
</comment>
<feature type="region of interest" description="Disordered" evidence="2">
    <location>
        <begin position="138"/>
        <end position="158"/>
    </location>
</feature>
<feature type="domain" description="CASPASE and TPR Repeat-Associated C-terminal" evidence="5">
    <location>
        <begin position="218"/>
        <end position="354"/>
    </location>
</feature>
<evidence type="ECO:0000256" key="1">
    <source>
        <dbReference type="SAM" id="Coils"/>
    </source>
</evidence>
<evidence type="ECO:0000313" key="6">
    <source>
        <dbReference type="EMBL" id="MCM2387676.1"/>
    </source>
</evidence>
<keyword evidence="3" id="KW-1133">Transmembrane helix</keyword>
<evidence type="ECO:0000259" key="5">
    <source>
        <dbReference type="Pfam" id="PF20270"/>
    </source>
</evidence>
<dbReference type="EMBL" id="JAMQAW010000005">
    <property type="protein sequence ID" value="MCM2387676.1"/>
    <property type="molecule type" value="Genomic_DNA"/>
</dbReference>
<feature type="transmembrane region" description="Helical" evidence="3">
    <location>
        <begin position="425"/>
        <end position="446"/>
    </location>
</feature>
<feature type="coiled-coil region" evidence="1">
    <location>
        <begin position="351"/>
        <end position="385"/>
    </location>
</feature>
<accession>A0ABT0UH71</accession>
<evidence type="ECO:0000256" key="3">
    <source>
        <dbReference type="SAM" id="Phobius"/>
    </source>
</evidence>
<evidence type="ECO:0000313" key="7">
    <source>
        <dbReference type="Proteomes" id="UP001431429"/>
    </source>
</evidence>
<dbReference type="Proteomes" id="UP001431429">
    <property type="component" value="Unassembled WGS sequence"/>
</dbReference>
<feature type="transmembrane region" description="Helical" evidence="3">
    <location>
        <begin position="392"/>
        <end position="413"/>
    </location>
</feature>
<keyword evidence="3" id="KW-0812">Transmembrane</keyword>
<gene>
    <name evidence="6" type="ORF">NBG84_05020</name>
</gene>
<organism evidence="6 7">
    <name type="scientific">Streptomyces albipurpureus</name>
    <dbReference type="NCBI Taxonomy" id="2897419"/>
    <lineage>
        <taxon>Bacteria</taxon>
        <taxon>Bacillati</taxon>
        <taxon>Actinomycetota</taxon>
        <taxon>Actinomycetes</taxon>
        <taxon>Kitasatosporales</taxon>
        <taxon>Streptomycetaceae</taxon>
        <taxon>Streptomyces</taxon>
    </lineage>
</organism>
<dbReference type="InterPro" id="IPR046922">
    <property type="entry name" value="CATRA-N"/>
</dbReference>
<dbReference type="Pfam" id="PF20269">
    <property type="entry name" value="CATRA-N"/>
    <property type="match status" value="1"/>
</dbReference>
<proteinExistence type="predicted"/>